<dbReference type="GO" id="GO:0005524">
    <property type="term" value="F:ATP binding"/>
    <property type="evidence" value="ECO:0007669"/>
    <property type="project" value="UniProtKB-KW"/>
</dbReference>
<reference evidence="5 6" key="1">
    <citation type="submission" date="2018-08" db="EMBL/GenBank/DDBJ databases">
        <title>Genome and evolution of the arbuscular mycorrhizal fungus Diversispora epigaea (formerly Glomus versiforme) and its bacterial endosymbionts.</title>
        <authorList>
            <person name="Sun X."/>
            <person name="Fei Z."/>
            <person name="Harrison M."/>
        </authorList>
    </citation>
    <scope>NUCLEOTIDE SEQUENCE [LARGE SCALE GENOMIC DNA]</scope>
    <source>
        <strain evidence="5 6">IT104</strain>
    </source>
</reference>
<dbReference type="GO" id="GO:0003689">
    <property type="term" value="F:DNA clamp loader activity"/>
    <property type="evidence" value="ECO:0007669"/>
    <property type="project" value="TreeGrafter"/>
</dbReference>
<dbReference type="AlphaFoldDB" id="A0A397I6N3"/>
<name>A0A397I6N3_9GLOM</name>
<dbReference type="Gene3D" id="3.40.50.300">
    <property type="entry name" value="P-loop containing nucleotide triphosphate hydrolases"/>
    <property type="match status" value="1"/>
</dbReference>
<feature type="compositionally biased region" description="Low complexity" evidence="4">
    <location>
        <begin position="1"/>
        <end position="18"/>
    </location>
</feature>
<dbReference type="PANTHER" id="PTHR11669">
    <property type="entry name" value="REPLICATION FACTOR C / DNA POLYMERASE III GAMMA-TAU SUBUNIT"/>
    <property type="match status" value="1"/>
</dbReference>
<dbReference type="STRING" id="1348612.A0A397I6N3"/>
<keyword evidence="3" id="KW-0067">ATP-binding</keyword>
<keyword evidence="1" id="KW-0235">DNA replication</keyword>
<dbReference type="SUPFAM" id="SSF52540">
    <property type="entry name" value="P-loop containing nucleoside triphosphate hydrolases"/>
    <property type="match status" value="1"/>
</dbReference>
<dbReference type="GO" id="GO:0005663">
    <property type="term" value="C:DNA replication factor C complex"/>
    <property type="evidence" value="ECO:0007669"/>
    <property type="project" value="TreeGrafter"/>
</dbReference>
<gene>
    <name evidence="5" type="ORF">Glove_267g12</name>
</gene>
<evidence type="ECO:0000256" key="3">
    <source>
        <dbReference type="ARBA" id="ARBA00022840"/>
    </source>
</evidence>
<dbReference type="OrthoDB" id="10249205at2759"/>
<comment type="caution">
    <text evidence="5">The sequence shown here is derived from an EMBL/GenBank/DDBJ whole genome shotgun (WGS) entry which is preliminary data.</text>
</comment>
<evidence type="ECO:0000256" key="4">
    <source>
        <dbReference type="SAM" id="MobiDB-lite"/>
    </source>
</evidence>
<dbReference type="EMBL" id="PQFF01000244">
    <property type="protein sequence ID" value="RHZ70802.1"/>
    <property type="molecule type" value="Genomic_DNA"/>
</dbReference>
<feature type="region of interest" description="Disordered" evidence="4">
    <location>
        <begin position="1"/>
        <end position="23"/>
    </location>
</feature>
<organism evidence="5 6">
    <name type="scientific">Diversispora epigaea</name>
    <dbReference type="NCBI Taxonomy" id="1348612"/>
    <lineage>
        <taxon>Eukaryota</taxon>
        <taxon>Fungi</taxon>
        <taxon>Fungi incertae sedis</taxon>
        <taxon>Mucoromycota</taxon>
        <taxon>Glomeromycotina</taxon>
        <taxon>Glomeromycetes</taxon>
        <taxon>Diversisporales</taxon>
        <taxon>Diversisporaceae</taxon>
        <taxon>Diversispora</taxon>
    </lineage>
</organism>
<keyword evidence="6" id="KW-1185">Reference proteome</keyword>
<sequence length="129" mass="14892">MSFSSHYHNNHNNNLTANNKRKSYPPFPGNKILSIEKDQVSHLLFYGPPSAGKTTEILAFARKLYGPSWKKKVLEKLHFELKLNALDDRGINVVREKIKHMQVCKECSADSMTNALRRSINVLNIIEWR</sequence>
<keyword evidence="2" id="KW-0547">Nucleotide-binding</keyword>
<dbReference type="PANTHER" id="PTHR11669:SF20">
    <property type="entry name" value="REPLICATION FACTOR C SUBUNIT 4"/>
    <property type="match status" value="1"/>
</dbReference>
<dbReference type="GO" id="GO:0006261">
    <property type="term" value="P:DNA-templated DNA replication"/>
    <property type="evidence" value="ECO:0007669"/>
    <property type="project" value="TreeGrafter"/>
</dbReference>
<dbReference type="Proteomes" id="UP000266861">
    <property type="component" value="Unassembled WGS sequence"/>
</dbReference>
<evidence type="ECO:0000313" key="6">
    <source>
        <dbReference type="Proteomes" id="UP000266861"/>
    </source>
</evidence>
<accession>A0A397I6N3</accession>
<evidence type="ECO:0000256" key="2">
    <source>
        <dbReference type="ARBA" id="ARBA00022741"/>
    </source>
</evidence>
<dbReference type="InterPro" id="IPR050238">
    <property type="entry name" value="DNA_Rep/Repair_Clamp_Loader"/>
</dbReference>
<protein>
    <submittedName>
        <fullName evidence="5">Uncharacterized protein</fullName>
    </submittedName>
</protein>
<proteinExistence type="predicted"/>
<dbReference type="GO" id="GO:0006281">
    <property type="term" value="P:DNA repair"/>
    <property type="evidence" value="ECO:0007669"/>
    <property type="project" value="TreeGrafter"/>
</dbReference>
<dbReference type="InterPro" id="IPR027417">
    <property type="entry name" value="P-loop_NTPase"/>
</dbReference>
<evidence type="ECO:0000313" key="5">
    <source>
        <dbReference type="EMBL" id="RHZ70802.1"/>
    </source>
</evidence>
<evidence type="ECO:0000256" key="1">
    <source>
        <dbReference type="ARBA" id="ARBA00022705"/>
    </source>
</evidence>